<proteinExistence type="predicted"/>
<name>A0A9D2KMR7_9FIRM</name>
<dbReference type="Proteomes" id="UP000823900">
    <property type="component" value="Unassembled WGS sequence"/>
</dbReference>
<dbReference type="Pfam" id="PF14056">
    <property type="entry name" value="DUF4250"/>
    <property type="match status" value="1"/>
</dbReference>
<reference evidence="1" key="2">
    <citation type="submission" date="2021-04" db="EMBL/GenBank/DDBJ databases">
        <authorList>
            <person name="Gilroy R."/>
        </authorList>
    </citation>
    <scope>NUCLEOTIDE SEQUENCE</scope>
    <source>
        <strain evidence="1">CHK178-16964</strain>
    </source>
</reference>
<comment type="caution">
    <text evidence="1">The sequence shown here is derived from an EMBL/GenBank/DDBJ whole genome shotgun (WGS) entry which is preliminary data.</text>
</comment>
<dbReference type="AlphaFoldDB" id="A0A9D2KMR7"/>
<sequence length="59" mass="6865">MANIPKDPFMLVSYVNTRMRDYDGDLEELCKALGLDREELCGRLSEAGFEYDEEKARFI</sequence>
<accession>A0A9D2KMR7</accession>
<dbReference type="EMBL" id="DWZA01000021">
    <property type="protein sequence ID" value="HJA70419.1"/>
    <property type="molecule type" value="Genomic_DNA"/>
</dbReference>
<reference evidence="1" key="1">
    <citation type="journal article" date="2021" name="PeerJ">
        <title>Extensive microbial diversity within the chicken gut microbiome revealed by metagenomics and culture.</title>
        <authorList>
            <person name="Gilroy R."/>
            <person name="Ravi A."/>
            <person name="Getino M."/>
            <person name="Pursley I."/>
            <person name="Horton D.L."/>
            <person name="Alikhan N.F."/>
            <person name="Baker D."/>
            <person name="Gharbi K."/>
            <person name="Hall N."/>
            <person name="Watson M."/>
            <person name="Adriaenssens E.M."/>
            <person name="Foster-Nyarko E."/>
            <person name="Jarju S."/>
            <person name="Secka A."/>
            <person name="Antonio M."/>
            <person name="Oren A."/>
            <person name="Chaudhuri R.R."/>
            <person name="La Ragione R."/>
            <person name="Hildebrand F."/>
            <person name="Pallen M.J."/>
        </authorList>
    </citation>
    <scope>NUCLEOTIDE SEQUENCE</scope>
    <source>
        <strain evidence="1">CHK178-16964</strain>
    </source>
</reference>
<organism evidence="1 2">
    <name type="scientific">Candidatus Lachnoclostridium stercoravium</name>
    <dbReference type="NCBI Taxonomy" id="2838633"/>
    <lineage>
        <taxon>Bacteria</taxon>
        <taxon>Bacillati</taxon>
        <taxon>Bacillota</taxon>
        <taxon>Clostridia</taxon>
        <taxon>Lachnospirales</taxon>
        <taxon>Lachnospiraceae</taxon>
    </lineage>
</organism>
<gene>
    <name evidence="1" type="ORF">IAA07_02425</name>
</gene>
<evidence type="ECO:0000313" key="2">
    <source>
        <dbReference type="Proteomes" id="UP000823900"/>
    </source>
</evidence>
<evidence type="ECO:0000313" key="1">
    <source>
        <dbReference type="EMBL" id="HJA70419.1"/>
    </source>
</evidence>
<dbReference type="InterPro" id="IPR025346">
    <property type="entry name" value="DUF4250"/>
</dbReference>
<protein>
    <submittedName>
        <fullName evidence="1">DUF4250 domain-containing protein</fullName>
    </submittedName>
</protein>